<dbReference type="Gene3D" id="1.10.10.10">
    <property type="entry name" value="Winged helix-like DNA-binding domain superfamily/Winged helix DNA-binding domain"/>
    <property type="match status" value="1"/>
</dbReference>
<evidence type="ECO:0000313" key="1">
    <source>
        <dbReference type="EMBL" id="TCO62854.1"/>
    </source>
</evidence>
<dbReference type="EMBL" id="SLWS01000002">
    <property type="protein sequence ID" value="TCO62854.1"/>
    <property type="molecule type" value="Genomic_DNA"/>
</dbReference>
<protein>
    <submittedName>
        <fullName evidence="1">Uncharacterized protein</fullName>
    </submittedName>
</protein>
<keyword evidence="2" id="KW-1185">Reference proteome</keyword>
<dbReference type="SUPFAM" id="SSF46785">
    <property type="entry name" value="Winged helix' DNA-binding domain"/>
    <property type="match status" value="1"/>
</dbReference>
<name>A0A4R2JT95_9PSEU</name>
<dbReference type="Proteomes" id="UP000295680">
    <property type="component" value="Unassembled WGS sequence"/>
</dbReference>
<accession>A0A4R2JT95</accession>
<evidence type="ECO:0000313" key="2">
    <source>
        <dbReference type="Proteomes" id="UP000295680"/>
    </source>
</evidence>
<gene>
    <name evidence="1" type="ORF">EV192_102993</name>
</gene>
<proteinExistence type="predicted"/>
<sequence>MTLLTEAVQAGTLTVDNMPDMDTMRAGLKVSKATLTLAYRALVHDGVFQYVPVATTWTTHRRYLPVGPLPRVSDEQRRPLLYQKAQTIKARVRDGTWTAVTFPPTVDQLARVLDTSPTTAINALRLAESWGIVHRVLVRRPPANGRQYQ</sequence>
<dbReference type="InterPro" id="IPR036388">
    <property type="entry name" value="WH-like_DNA-bd_sf"/>
</dbReference>
<dbReference type="RefSeq" id="WP_132114934.1">
    <property type="nucleotide sequence ID" value="NZ_SLWS01000002.1"/>
</dbReference>
<organism evidence="1 2">
    <name type="scientific">Actinocrispum wychmicini</name>
    <dbReference type="NCBI Taxonomy" id="1213861"/>
    <lineage>
        <taxon>Bacteria</taxon>
        <taxon>Bacillati</taxon>
        <taxon>Actinomycetota</taxon>
        <taxon>Actinomycetes</taxon>
        <taxon>Pseudonocardiales</taxon>
        <taxon>Pseudonocardiaceae</taxon>
        <taxon>Actinocrispum</taxon>
    </lineage>
</organism>
<dbReference type="AlphaFoldDB" id="A0A4R2JT95"/>
<comment type="caution">
    <text evidence="1">The sequence shown here is derived from an EMBL/GenBank/DDBJ whole genome shotgun (WGS) entry which is preliminary data.</text>
</comment>
<dbReference type="InterPro" id="IPR036390">
    <property type="entry name" value="WH_DNA-bd_sf"/>
</dbReference>
<reference evidence="1 2" key="1">
    <citation type="submission" date="2019-03" db="EMBL/GenBank/DDBJ databases">
        <title>Genomic Encyclopedia of Type Strains, Phase IV (KMG-IV): sequencing the most valuable type-strain genomes for metagenomic binning, comparative biology and taxonomic classification.</title>
        <authorList>
            <person name="Goeker M."/>
        </authorList>
    </citation>
    <scope>NUCLEOTIDE SEQUENCE [LARGE SCALE GENOMIC DNA]</scope>
    <source>
        <strain evidence="1 2">DSM 45934</strain>
    </source>
</reference>